<dbReference type="STRING" id="266940.Krad_2782"/>
<dbReference type="Pfam" id="PF13279">
    <property type="entry name" value="4HBT_2"/>
    <property type="match status" value="1"/>
</dbReference>
<dbReference type="Gene3D" id="3.10.129.10">
    <property type="entry name" value="Hotdog Thioesterase"/>
    <property type="match status" value="1"/>
</dbReference>
<evidence type="ECO:0000313" key="1">
    <source>
        <dbReference type="EMBL" id="ABS04252.1"/>
    </source>
</evidence>
<dbReference type="AlphaFoldDB" id="A6WBR3"/>
<protein>
    <submittedName>
        <fullName evidence="1">Thioesterase superfamily protein</fullName>
    </submittedName>
</protein>
<reference evidence="2" key="1">
    <citation type="journal article" date="2008" name="PLoS ONE">
        <title>Survival in nuclear waste, extreme resistance, and potential applications gleaned from the genome sequence of Kineococcus radiotolerans SRS30216.</title>
        <authorList>
            <person name="Bagwell C.E."/>
            <person name="Bhat S."/>
            <person name="Hawkins G.M."/>
            <person name="Smith B.W."/>
            <person name="Biswas T."/>
            <person name="Hoover T.R."/>
            <person name="Saunders E."/>
            <person name="Han C.S."/>
            <person name="Tsodikov O.V."/>
            <person name="Shimkets L.J."/>
        </authorList>
    </citation>
    <scope>NUCLEOTIDE SEQUENCE [LARGE SCALE GENOMIC DNA]</scope>
    <source>
        <strain evidence="2">ATCC BAA-149 / DSM 14245 / SRS30216</strain>
    </source>
</reference>
<evidence type="ECO:0000313" key="2">
    <source>
        <dbReference type="Proteomes" id="UP000001116"/>
    </source>
</evidence>
<dbReference type="PANTHER" id="PTHR31793">
    <property type="entry name" value="4-HYDROXYBENZOYL-COA THIOESTERASE FAMILY MEMBER"/>
    <property type="match status" value="1"/>
</dbReference>
<dbReference type="InterPro" id="IPR050563">
    <property type="entry name" value="4-hydroxybenzoyl-CoA_TE"/>
</dbReference>
<proteinExistence type="predicted"/>
<dbReference type="GO" id="GO:0047617">
    <property type="term" value="F:fatty acyl-CoA hydrolase activity"/>
    <property type="evidence" value="ECO:0007669"/>
    <property type="project" value="TreeGrafter"/>
</dbReference>
<dbReference type="OrthoDB" id="9799036at2"/>
<dbReference type="EMBL" id="CP000750">
    <property type="protein sequence ID" value="ABS04252.1"/>
    <property type="molecule type" value="Genomic_DNA"/>
</dbReference>
<dbReference type="RefSeq" id="WP_012087508.1">
    <property type="nucleotide sequence ID" value="NC_009664.2"/>
</dbReference>
<dbReference type="SUPFAM" id="SSF54637">
    <property type="entry name" value="Thioesterase/thiol ester dehydrase-isomerase"/>
    <property type="match status" value="1"/>
</dbReference>
<keyword evidence="2" id="KW-1185">Reference proteome</keyword>
<sequence>MSHVDDLRLRHAVSVPIPLRWSDMDAFGHVNNTAFLRFFEDARFSAFPAAGVEVGGQVSTRAMLAVRHEVEYRSPLIYGRHRLTIDIWATRLGTSSVDVAYQAVAQHDDEADVAAVARSRMVLVDVSSGRPQPMTEEERAQFTPHLGEQVRFRGW</sequence>
<dbReference type="KEGG" id="kra:Krad_2782"/>
<dbReference type="Proteomes" id="UP000001116">
    <property type="component" value="Chromosome"/>
</dbReference>
<gene>
    <name evidence="1" type="ordered locus">Krad_2782</name>
</gene>
<name>A6WBR3_KINRD</name>
<accession>A6WBR3</accession>
<dbReference type="eggNOG" id="COG0824">
    <property type="taxonomic scope" value="Bacteria"/>
</dbReference>
<dbReference type="HOGENOM" id="CLU_101141_2_2_11"/>
<dbReference type="CDD" id="cd00586">
    <property type="entry name" value="4HBT"/>
    <property type="match status" value="1"/>
</dbReference>
<dbReference type="PANTHER" id="PTHR31793:SF24">
    <property type="entry name" value="LONG-CHAIN ACYL-COA THIOESTERASE FADM"/>
    <property type="match status" value="1"/>
</dbReference>
<organism evidence="1 2">
    <name type="scientific">Kineococcus radiotolerans (strain ATCC BAA-149 / DSM 14245 / SRS30216)</name>
    <dbReference type="NCBI Taxonomy" id="266940"/>
    <lineage>
        <taxon>Bacteria</taxon>
        <taxon>Bacillati</taxon>
        <taxon>Actinomycetota</taxon>
        <taxon>Actinomycetes</taxon>
        <taxon>Kineosporiales</taxon>
        <taxon>Kineosporiaceae</taxon>
        <taxon>Kineococcus</taxon>
    </lineage>
</organism>
<dbReference type="InterPro" id="IPR029069">
    <property type="entry name" value="HotDog_dom_sf"/>
</dbReference>